<dbReference type="EMBL" id="JAUSTW010000013">
    <property type="protein sequence ID" value="MDQ0201907.1"/>
    <property type="molecule type" value="Genomic_DNA"/>
</dbReference>
<sequence length="50" mass="6223">MSLISKILYSWHYLRKNYYQVLHDSCLDNKIKAKLRNKLEYHRKKIDELI</sequence>
<proteinExistence type="predicted"/>
<reference evidence="1 2" key="1">
    <citation type="submission" date="2023-07" db="EMBL/GenBank/DDBJ databases">
        <title>Genomic Encyclopedia of Type Strains, Phase IV (KMG-IV): sequencing the most valuable type-strain genomes for metagenomic binning, comparative biology and taxonomic classification.</title>
        <authorList>
            <person name="Goeker M."/>
        </authorList>
    </citation>
    <scope>NUCLEOTIDE SEQUENCE [LARGE SCALE GENOMIC DNA]</scope>
    <source>
        <strain evidence="1 2">DSM 27594</strain>
    </source>
</reference>
<organism evidence="1 2">
    <name type="scientific">Neobacillus ginsengisoli</name>
    <dbReference type="NCBI Taxonomy" id="904295"/>
    <lineage>
        <taxon>Bacteria</taxon>
        <taxon>Bacillati</taxon>
        <taxon>Bacillota</taxon>
        <taxon>Bacilli</taxon>
        <taxon>Bacillales</taxon>
        <taxon>Bacillaceae</taxon>
        <taxon>Neobacillus</taxon>
    </lineage>
</organism>
<name>A0ABT9Y258_9BACI</name>
<keyword evidence="2" id="KW-1185">Reference proteome</keyword>
<protein>
    <submittedName>
        <fullName evidence="1">Uncharacterized protein</fullName>
    </submittedName>
</protein>
<dbReference type="Proteomes" id="UP001224122">
    <property type="component" value="Unassembled WGS sequence"/>
</dbReference>
<accession>A0ABT9Y258</accession>
<gene>
    <name evidence="1" type="ORF">J2S10_005118</name>
</gene>
<evidence type="ECO:0000313" key="2">
    <source>
        <dbReference type="Proteomes" id="UP001224122"/>
    </source>
</evidence>
<evidence type="ECO:0000313" key="1">
    <source>
        <dbReference type="EMBL" id="MDQ0201907.1"/>
    </source>
</evidence>
<comment type="caution">
    <text evidence="1">The sequence shown here is derived from an EMBL/GenBank/DDBJ whole genome shotgun (WGS) entry which is preliminary data.</text>
</comment>